<dbReference type="Proteomes" id="UP000234414">
    <property type="component" value="Chromosome"/>
</dbReference>
<evidence type="ECO:0000313" key="2">
    <source>
        <dbReference type="EMBL" id="AUI05703.1"/>
    </source>
</evidence>
<dbReference type="EMBL" id="CP025298">
    <property type="protein sequence ID" value="AUI05703.1"/>
    <property type="molecule type" value="Genomic_DNA"/>
</dbReference>
<proteinExistence type="predicted"/>
<accession>A0AAD0BPH7</accession>
<protein>
    <submittedName>
        <fullName evidence="2">Uncharacterized protein</fullName>
    </submittedName>
</protein>
<organism evidence="2 3">
    <name type="scientific">Stenotrophomonas maltophilia</name>
    <name type="common">Pseudomonas maltophilia</name>
    <name type="synonym">Xanthomonas maltophilia</name>
    <dbReference type="NCBI Taxonomy" id="40324"/>
    <lineage>
        <taxon>Bacteria</taxon>
        <taxon>Pseudomonadati</taxon>
        <taxon>Pseudomonadota</taxon>
        <taxon>Gammaproteobacteria</taxon>
        <taxon>Lysobacterales</taxon>
        <taxon>Lysobacteraceae</taxon>
        <taxon>Stenotrophomonas</taxon>
        <taxon>Stenotrophomonas maltophilia group</taxon>
    </lineage>
</organism>
<sequence>MKSNPPLLAAALLGSLVIASPVLANEPPPTTPSDTATAADVPAADAGAVAVVEDTAAATVAEVPAWQGWVPLSVKLQMGADGQPVGDKTLRLVQRSTTGKLVAAQVAVSLFSGTLGGSSFKKDQLKGTRIETVPNPAFGYLQDQVRLRLAEYFTAHPGAVPAEVRPVQITADGFTLIYKELGDADTQYELRQTQHVGFPYTRKLLRLVGGEGVQCQVDEPVAAPLEAWQADDYALVKQTAERYSDQCLARFVETLPLLFPDRSAAAAPVPAEPARAGQDA</sequence>
<feature type="chain" id="PRO_5042077428" evidence="1">
    <location>
        <begin position="25"/>
        <end position="280"/>
    </location>
</feature>
<gene>
    <name evidence="2" type="ORF">SmaCSM2_00305</name>
</gene>
<dbReference type="RefSeq" id="WP_101764640.1">
    <property type="nucleotide sequence ID" value="NZ_CP025298.1"/>
</dbReference>
<keyword evidence="1" id="KW-0732">Signal</keyword>
<dbReference type="AlphaFoldDB" id="A0AAD0BPH7"/>
<name>A0AAD0BPH7_STEMA</name>
<evidence type="ECO:0000313" key="3">
    <source>
        <dbReference type="Proteomes" id="UP000234414"/>
    </source>
</evidence>
<reference evidence="2 3" key="1">
    <citation type="submission" date="2017-12" db="EMBL/GenBank/DDBJ databases">
        <title>Complete Genome Sequence of Stenotrophomonas maltophilia CSM2.</title>
        <authorList>
            <person name="Castro-Jaimes S."/>
            <person name="Lopez-Leal G."/>
            <person name="Barberena Jonas C."/>
            <person name="Bustos P."/>
            <person name="Perez-Oseguera A."/>
            <person name="Cevallos M.A."/>
        </authorList>
    </citation>
    <scope>NUCLEOTIDE SEQUENCE [LARGE SCALE GENOMIC DNA]</scope>
    <source>
        <strain evidence="2 3">CSM2</strain>
    </source>
</reference>
<evidence type="ECO:0000256" key="1">
    <source>
        <dbReference type="SAM" id="SignalP"/>
    </source>
</evidence>
<feature type="signal peptide" evidence="1">
    <location>
        <begin position="1"/>
        <end position="24"/>
    </location>
</feature>